<accession>A0A6D2IZN6</accession>
<dbReference type="CDD" id="cd01650">
    <property type="entry name" value="RT_nLTR_like"/>
    <property type="match status" value="1"/>
</dbReference>
<dbReference type="EMBL" id="CACVBM020001163">
    <property type="protein sequence ID" value="CAA7036116.1"/>
    <property type="molecule type" value="Genomic_DNA"/>
</dbReference>
<organism evidence="2 3">
    <name type="scientific">Microthlaspi erraticum</name>
    <dbReference type="NCBI Taxonomy" id="1685480"/>
    <lineage>
        <taxon>Eukaryota</taxon>
        <taxon>Viridiplantae</taxon>
        <taxon>Streptophyta</taxon>
        <taxon>Embryophyta</taxon>
        <taxon>Tracheophyta</taxon>
        <taxon>Spermatophyta</taxon>
        <taxon>Magnoliopsida</taxon>
        <taxon>eudicotyledons</taxon>
        <taxon>Gunneridae</taxon>
        <taxon>Pentapetalae</taxon>
        <taxon>rosids</taxon>
        <taxon>malvids</taxon>
        <taxon>Brassicales</taxon>
        <taxon>Brassicaceae</taxon>
        <taxon>Coluteocarpeae</taxon>
        <taxon>Microthlaspi</taxon>
    </lineage>
</organism>
<keyword evidence="3" id="KW-1185">Reference proteome</keyword>
<dbReference type="Proteomes" id="UP000467841">
    <property type="component" value="Unassembled WGS sequence"/>
</dbReference>
<dbReference type="PROSITE" id="PS50878">
    <property type="entry name" value="RT_POL"/>
    <property type="match status" value="1"/>
</dbReference>
<evidence type="ECO:0000313" key="2">
    <source>
        <dbReference type="EMBL" id="CAA7036116.1"/>
    </source>
</evidence>
<dbReference type="PANTHER" id="PTHR46890:SF48">
    <property type="entry name" value="RNA-DIRECTED DNA POLYMERASE"/>
    <property type="match status" value="1"/>
</dbReference>
<dbReference type="InterPro" id="IPR052343">
    <property type="entry name" value="Retrotransposon-Effector_Assoc"/>
</dbReference>
<evidence type="ECO:0000259" key="1">
    <source>
        <dbReference type="PROSITE" id="PS50878"/>
    </source>
</evidence>
<dbReference type="GO" id="GO:0003824">
    <property type="term" value="F:catalytic activity"/>
    <property type="evidence" value="ECO:0007669"/>
    <property type="project" value="InterPro"/>
</dbReference>
<dbReference type="OrthoDB" id="1108279at2759"/>
<sequence length="628" mass="71614">METKQKQPYVEGLRKSLGYDEMITVEPVGLSGGLAVFWKNNFEVEVISMNNRIIDMRIKMGSLSFFLSCVYGDPIKARRREVWENLASIGLARDEAWVLVGDFNELMNNSEKMGGPLRSESSFWDFRSMAINCKLRGASSFGNDEWFQLFPRSQVEYLDMWASDHRPLRVSFALETEDPSRGRFYFDKRMIEKEGFEEVILRGWNAGSLSCNLLDRISSCRREVAKWKRTADLNSRSKIHRLKQALECEIVKHMPSYSLMKNLKFDLAEAYKQEEIFWRQRSREQWLKAGDRNTKYFHNCVKGKKIQNRILMLKDDAGSENFSEGAKGNIAVEYFRELFMSSNPYDLDSLFEGFQGRVSQEMNAILTASISVEEIKQAAFGPSVIAEVQGFFNTAILPPGWNHTQICLIPKIPNPTLMKNMRPISLCSVQYKIISRILCDRLKVFLPAIISETQGAFVSGRLISDNIMIAHEMVHGLLTNPRVSDEFMAVKTDMSKAYDRVEWCFLEVLLEKIGFDRVWFRWIMSCVSSVTYTVLLNGRSHGYIKPERGIRQGDPLSPFLFIMCAEALVSCLNHSEAVGTLTGIKLAATGPAVHHLLFADDSLLMCRASKEEAGELNRCLKLYGDASG</sequence>
<dbReference type="PANTHER" id="PTHR46890">
    <property type="entry name" value="NON-LTR RETROLELEMENT REVERSE TRANSCRIPTASE-LIKE PROTEIN-RELATED"/>
    <property type="match status" value="1"/>
</dbReference>
<dbReference type="Gene3D" id="3.60.10.10">
    <property type="entry name" value="Endonuclease/exonuclease/phosphatase"/>
    <property type="match status" value="1"/>
</dbReference>
<dbReference type="Pfam" id="PF03372">
    <property type="entry name" value="Exo_endo_phos"/>
    <property type="match status" value="1"/>
</dbReference>
<dbReference type="InterPro" id="IPR000477">
    <property type="entry name" value="RT_dom"/>
</dbReference>
<feature type="domain" description="Reverse transcriptase" evidence="1">
    <location>
        <begin position="390"/>
        <end position="628"/>
    </location>
</feature>
<dbReference type="SUPFAM" id="SSF56672">
    <property type="entry name" value="DNA/RNA polymerases"/>
    <property type="match status" value="1"/>
</dbReference>
<dbReference type="SUPFAM" id="SSF56219">
    <property type="entry name" value="DNase I-like"/>
    <property type="match status" value="1"/>
</dbReference>
<proteinExistence type="predicted"/>
<dbReference type="InterPro" id="IPR005135">
    <property type="entry name" value="Endo/exonuclease/phosphatase"/>
</dbReference>
<name>A0A6D2IZN6_9BRAS</name>
<dbReference type="InterPro" id="IPR043502">
    <property type="entry name" value="DNA/RNA_pol_sf"/>
</dbReference>
<protein>
    <recommendedName>
        <fullName evidence="1">Reverse transcriptase domain-containing protein</fullName>
    </recommendedName>
</protein>
<gene>
    <name evidence="2" type="ORF">MERR_LOCUS23351</name>
</gene>
<comment type="caution">
    <text evidence="2">The sequence shown here is derived from an EMBL/GenBank/DDBJ whole genome shotgun (WGS) entry which is preliminary data.</text>
</comment>
<dbReference type="Pfam" id="PF00078">
    <property type="entry name" value="RVT_1"/>
    <property type="match status" value="1"/>
</dbReference>
<reference evidence="2" key="1">
    <citation type="submission" date="2020-01" db="EMBL/GenBank/DDBJ databases">
        <authorList>
            <person name="Mishra B."/>
        </authorList>
    </citation>
    <scope>NUCLEOTIDE SEQUENCE [LARGE SCALE GENOMIC DNA]</scope>
</reference>
<evidence type="ECO:0000313" key="3">
    <source>
        <dbReference type="Proteomes" id="UP000467841"/>
    </source>
</evidence>
<dbReference type="AlphaFoldDB" id="A0A6D2IZN6"/>
<dbReference type="InterPro" id="IPR036691">
    <property type="entry name" value="Endo/exonu/phosph_ase_sf"/>
</dbReference>